<reference evidence="6" key="1">
    <citation type="submission" date="2020-05" db="EMBL/GenBank/DDBJ databases">
        <authorList>
            <person name="Chiriac C."/>
            <person name="Salcher M."/>
            <person name="Ghai R."/>
            <person name="Kavagutti S V."/>
        </authorList>
    </citation>
    <scope>NUCLEOTIDE SEQUENCE</scope>
</reference>
<keyword evidence="4" id="KW-0676">Redox-active center</keyword>
<proteinExistence type="predicted"/>
<comment type="subcellular location">
    <subcellularLocation>
        <location evidence="1">Cell envelope</location>
    </subcellularLocation>
</comment>
<dbReference type="GO" id="GO:0017004">
    <property type="term" value="P:cytochrome complex assembly"/>
    <property type="evidence" value="ECO:0007669"/>
    <property type="project" value="UniProtKB-KW"/>
</dbReference>
<organism evidence="6">
    <name type="scientific">freshwater metagenome</name>
    <dbReference type="NCBI Taxonomy" id="449393"/>
    <lineage>
        <taxon>unclassified sequences</taxon>
        <taxon>metagenomes</taxon>
        <taxon>ecological metagenomes</taxon>
    </lineage>
</organism>
<keyword evidence="2" id="KW-0201">Cytochrome c-type biogenesis</keyword>
<name>A0A6J7CR85_9ZZZZ</name>
<dbReference type="Gene3D" id="3.40.30.10">
    <property type="entry name" value="Glutaredoxin"/>
    <property type="match status" value="1"/>
</dbReference>
<protein>
    <submittedName>
        <fullName evidence="6">Unannotated protein</fullName>
    </submittedName>
</protein>
<evidence type="ECO:0000313" key="6">
    <source>
        <dbReference type="EMBL" id="CAB4860897.1"/>
    </source>
</evidence>
<dbReference type="InterPro" id="IPR050553">
    <property type="entry name" value="Thioredoxin_ResA/DsbE_sf"/>
</dbReference>
<dbReference type="SUPFAM" id="SSF52833">
    <property type="entry name" value="Thioredoxin-like"/>
    <property type="match status" value="1"/>
</dbReference>
<feature type="domain" description="Thioredoxin" evidence="5">
    <location>
        <begin position="22"/>
        <end position="183"/>
    </location>
</feature>
<dbReference type="AlphaFoldDB" id="A0A6J7CR85"/>
<dbReference type="PANTHER" id="PTHR42852:SF6">
    <property type="entry name" value="THIOL:DISULFIDE INTERCHANGE PROTEIN DSBE"/>
    <property type="match status" value="1"/>
</dbReference>
<dbReference type="GO" id="GO:0016491">
    <property type="term" value="F:oxidoreductase activity"/>
    <property type="evidence" value="ECO:0007669"/>
    <property type="project" value="InterPro"/>
</dbReference>
<dbReference type="CDD" id="cd02966">
    <property type="entry name" value="TlpA_like_family"/>
    <property type="match status" value="1"/>
</dbReference>
<dbReference type="GO" id="GO:0016209">
    <property type="term" value="F:antioxidant activity"/>
    <property type="evidence" value="ECO:0007669"/>
    <property type="project" value="InterPro"/>
</dbReference>
<evidence type="ECO:0000256" key="1">
    <source>
        <dbReference type="ARBA" id="ARBA00004196"/>
    </source>
</evidence>
<evidence type="ECO:0000259" key="5">
    <source>
        <dbReference type="PROSITE" id="PS51352"/>
    </source>
</evidence>
<dbReference type="EMBL" id="CAFBLM010000005">
    <property type="protein sequence ID" value="CAB4860897.1"/>
    <property type="molecule type" value="Genomic_DNA"/>
</dbReference>
<gene>
    <name evidence="6" type="ORF">UFOPK3401_00242</name>
</gene>
<dbReference type="InterPro" id="IPR013766">
    <property type="entry name" value="Thioredoxin_domain"/>
</dbReference>
<keyword evidence="3" id="KW-1015">Disulfide bond</keyword>
<dbReference type="InterPro" id="IPR036249">
    <property type="entry name" value="Thioredoxin-like_sf"/>
</dbReference>
<dbReference type="PROSITE" id="PS51257">
    <property type="entry name" value="PROKAR_LIPOPROTEIN"/>
    <property type="match status" value="1"/>
</dbReference>
<dbReference type="PROSITE" id="PS51352">
    <property type="entry name" value="THIOREDOXIN_2"/>
    <property type="match status" value="1"/>
</dbReference>
<dbReference type="GO" id="GO:0030313">
    <property type="term" value="C:cell envelope"/>
    <property type="evidence" value="ECO:0007669"/>
    <property type="project" value="UniProtKB-SubCell"/>
</dbReference>
<dbReference type="PANTHER" id="PTHR42852">
    <property type="entry name" value="THIOL:DISULFIDE INTERCHANGE PROTEIN DSBE"/>
    <property type="match status" value="1"/>
</dbReference>
<dbReference type="Pfam" id="PF00578">
    <property type="entry name" value="AhpC-TSA"/>
    <property type="match status" value="1"/>
</dbReference>
<evidence type="ECO:0000256" key="2">
    <source>
        <dbReference type="ARBA" id="ARBA00022748"/>
    </source>
</evidence>
<accession>A0A6J7CR85</accession>
<evidence type="ECO:0000256" key="3">
    <source>
        <dbReference type="ARBA" id="ARBA00023157"/>
    </source>
</evidence>
<sequence>MRFVGGLFLVGALLLTGCSSSTSLSAPAPTTSLAPGTTVFAVGQRPDVGSIRGTTLDGQELGLADLKGRVLVLNAWASYCTPCQVESPTLARLATEFKKQRVAFVGLDVKDDKTSAQSFARFSGTTYPHIFDPAGNFLNALKVVPPAALPSTLIIDKSGKIAVRVIGPIKEQSFKAVLESVLSKS</sequence>
<dbReference type="InterPro" id="IPR000866">
    <property type="entry name" value="AhpC/TSA"/>
</dbReference>
<evidence type="ECO:0000256" key="4">
    <source>
        <dbReference type="ARBA" id="ARBA00023284"/>
    </source>
</evidence>